<keyword evidence="3" id="KW-1185">Reference proteome</keyword>
<proteinExistence type="predicted"/>
<dbReference type="PANTHER" id="PTHR31170">
    <property type="entry name" value="BNAC04G53230D PROTEIN"/>
    <property type="match status" value="1"/>
</dbReference>
<name>A0AAV0EK05_9ASTE</name>
<comment type="caution">
    <text evidence="2">The sequence shown here is derived from an EMBL/GenBank/DDBJ whole genome shotgun (WGS) entry which is preliminary data.</text>
</comment>
<dbReference type="AlphaFoldDB" id="A0AAV0EK05"/>
<dbReference type="Proteomes" id="UP001152523">
    <property type="component" value="Unassembled WGS sequence"/>
</dbReference>
<keyword evidence="1" id="KW-1133">Transmembrane helix</keyword>
<keyword evidence="1" id="KW-0812">Transmembrane</keyword>
<evidence type="ECO:0000313" key="3">
    <source>
        <dbReference type="Proteomes" id="UP001152523"/>
    </source>
</evidence>
<dbReference type="InterPro" id="IPR004158">
    <property type="entry name" value="DUF247_pln"/>
</dbReference>
<keyword evidence="1" id="KW-0472">Membrane</keyword>
<sequence length="570" mass="64361">MAGCSYSGENQDGNEAVGISMEAVDRSRRRSPMRESKFCIFRIPPSFVDDNIRAYEPNIVSIGPYHHGKPHLQMMQRHKERVLESLVARTNGLVLQDFFNIVKEYESFVRGCYSEDIPFNSDRFVAMLVIDGCFVLEIFRKIAGEVPLEEDDPFLMPGLFNRLVEDLISLENQIPLEVLRALYSLIISVRDDEAGSDDPVPKEQNSESLLTKALFFFEESSFELPEGIWCEHIHLVCGRHLLGMLWKCYLPQGDLYLRRPGSGCRVIIDYVSKLYRAGIEQLMCRGKEDPPARKLKSAGRRVIHCISKLRGAGIKVKCGSTTDSFLNIRFHRGVIQMPPIKLDYLMCAFLRNCVAYEQCQSVESRYMTTYVAFLDCLIDSYKDVEYLCASNVFDNYFGKEAEVATFVNKIGKNVMRGVHGPTYMSQQFDDVGKYYRKYTTTWHRWHLHWATFKTTYFDSPWSFISAATAFVLLFLTIVQTIYAVLSYHHAGNCPGVTGISIPRSTSLSFEICLAALNLFCQAPGLSGGLFSVTCLFPSATGTVSFAAGFPNCPAPFSGRTCTSARPCTTE</sequence>
<feature type="transmembrane region" description="Helical" evidence="1">
    <location>
        <begin position="461"/>
        <end position="485"/>
    </location>
</feature>
<accession>A0AAV0EK05</accession>
<evidence type="ECO:0000313" key="2">
    <source>
        <dbReference type="EMBL" id="CAH9124495.1"/>
    </source>
</evidence>
<protein>
    <submittedName>
        <fullName evidence="2">Uncharacterized protein</fullName>
    </submittedName>
</protein>
<reference evidence="2" key="1">
    <citation type="submission" date="2022-07" db="EMBL/GenBank/DDBJ databases">
        <authorList>
            <person name="Macas J."/>
            <person name="Novak P."/>
            <person name="Neumann P."/>
        </authorList>
    </citation>
    <scope>NUCLEOTIDE SEQUENCE</scope>
</reference>
<organism evidence="2 3">
    <name type="scientific">Cuscuta epithymum</name>
    <dbReference type="NCBI Taxonomy" id="186058"/>
    <lineage>
        <taxon>Eukaryota</taxon>
        <taxon>Viridiplantae</taxon>
        <taxon>Streptophyta</taxon>
        <taxon>Embryophyta</taxon>
        <taxon>Tracheophyta</taxon>
        <taxon>Spermatophyta</taxon>
        <taxon>Magnoliopsida</taxon>
        <taxon>eudicotyledons</taxon>
        <taxon>Gunneridae</taxon>
        <taxon>Pentapetalae</taxon>
        <taxon>asterids</taxon>
        <taxon>lamiids</taxon>
        <taxon>Solanales</taxon>
        <taxon>Convolvulaceae</taxon>
        <taxon>Cuscuteae</taxon>
        <taxon>Cuscuta</taxon>
        <taxon>Cuscuta subgen. Cuscuta</taxon>
    </lineage>
</organism>
<evidence type="ECO:0000256" key="1">
    <source>
        <dbReference type="SAM" id="Phobius"/>
    </source>
</evidence>
<gene>
    <name evidence="2" type="ORF">CEPIT_LOCUS26021</name>
</gene>
<dbReference type="PANTHER" id="PTHR31170:SF21">
    <property type="match status" value="1"/>
</dbReference>
<dbReference type="Pfam" id="PF03140">
    <property type="entry name" value="DUF247"/>
    <property type="match status" value="1"/>
</dbReference>
<dbReference type="EMBL" id="CAMAPF010000934">
    <property type="protein sequence ID" value="CAH9124495.1"/>
    <property type="molecule type" value="Genomic_DNA"/>
</dbReference>